<dbReference type="Proteomes" id="UP001196413">
    <property type="component" value="Unassembled WGS sequence"/>
</dbReference>
<keyword evidence="2" id="KW-1185">Reference proteome</keyword>
<protein>
    <submittedName>
        <fullName evidence="1">Uncharacterized protein</fullName>
    </submittedName>
</protein>
<comment type="caution">
    <text evidence="1">The sequence shown here is derived from an EMBL/GenBank/DDBJ whole genome shotgun (WGS) entry which is preliminary data.</text>
</comment>
<name>A0AAD5QK39_PARTN</name>
<organism evidence="1 2">
    <name type="scientific">Parelaphostrongylus tenuis</name>
    <name type="common">Meningeal worm</name>
    <dbReference type="NCBI Taxonomy" id="148309"/>
    <lineage>
        <taxon>Eukaryota</taxon>
        <taxon>Metazoa</taxon>
        <taxon>Ecdysozoa</taxon>
        <taxon>Nematoda</taxon>
        <taxon>Chromadorea</taxon>
        <taxon>Rhabditida</taxon>
        <taxon>Rhabditina</taxon>
        <taxon>Rhabditomorpha</taxon>
        <taxon>Strongyloidea</taxon>
        <taxon>Metastrongylidae</taxon>
        <taxon>Parelaphostrongylus</taxon>
    </lineage>
</organism>
<evidence type="ECO:0000313" key="1">
    <source>
        <dbReference type="EMBL" id="KAJ1351535.1"/>
    </source>
</evidence>
<dbReference type="AlphaFoldDB" id="A0AAD5QK39"/>
<proteinExistence type="predicted"/>
<dbReference type="EMBL" id="JAHQIW010001098">
    <property type="protein sequence ID" value="KAJ1351535.1"/>
    <property type="molecule type" value="Genomic_DNA"/>
</dbReference>
<gene>
    <name evidence="1" type="ORF">KIN20_007568</name>
</gene>
<evidence type="ECO:0000313" key="2">
    <source>
        <dbReference type="Proteomes" id="UP001196413"/>
    </source>
</evidence>
<accession>A0AAD5QK39</accession>
<sequence>MVRKLGIPRALHPKFRKTFVILSALQPQLRRFQKKCAFLPRPNLLCNCKLLDEVCCCRVVSDTSYQT</sequence>
<reference evidence="1" key="1">
    <citation type="submission" date="2021-06" db="EMBL/GenBank/DDBJ databases">
        <title>Parelaphostrongylus tenuis whole genome reference sequence.</title>
        <authorList>
            <person name="Garwood T.J."/>
            <person name="Larsen P.A."/>
            <person name="Fountain-Jones N.M."/>
            <person name="Garbe J.R."/>
            <person name="Macchietto M.G."/>
            <person name="Kania S.A."/>
            <person name="Gerhold R.W."/>
            <person name="Richards J.E."/>
            <person name="Wolf T.M."/>
        </authorList>
    </citation>
    <scope>NUCLEOTIDE SEQUENCE</scope>
    <source>
        <strain evidence="1">MNPRO001-30</strain>
        <tissue evidence="1">Meninges</tissue>
    </source>
</reference>